<dbReference type="AlphaFoldDB" id="A0A2S3ZMN2"/>
<dbReference type="Proteomes" id="UP000237340">
    <property type="component" value="Unassembled WGS sequence"/>
</dbReference>
<feature type="compositionally biased region" description="Basic residues" evidence="1">
    <location>
        <begin position="354"/>
        <end position="375"/>
    </location>
</feature>
<protein>
    <recommendedName>
        <fullName evidence="4">AbiEi antitoxin C-terminal domain-containing protein</fullName>
    </recommendedName>
</protein>
<comment type="caution">
    <text evidence="2">The sequence shown here is derived from an EMBL/GenBank/DDBJ whole genome shotgun (WGS) entry which is preliminary data.</text>
</comment>
<evidence type="ECO:0000313" key="2">
    <source>
        <dbReference type="EMBL" id="POH70180.1"/>
    </source>
</evidence>
<name>A0A2S3ZMN2_9MICO</name>
<reference evidence="2 3" key="1">
    <citation type="submission" date="2018-01" db="EMBL/GenBank/DDBJ databases">
        <title>Cryobacterium sp. nov., from glaciers in China.</title>
        <authorList>
            <person name="Liu Q."/>
            <person name="Xin Y.-H."/>
        </authorList>
    </citation>
    <scope>NUCLEOTIDE SEQUENCE [LARGE SCALE GENOMIC DNA]</scope>
    <source>
        <strain evidence="2 3">TMN-42</strain>
    </source>
</reference>
<feature type="region of interest" description="Disordered" evidence="1">
    <location>
        <begin position="322"/>
        <end position="410"/>
    </location>
</feature>
<keyword evidence="3" id="KW-1185">Reference proteome</keyword>
<organism evidence="2 3">
    <name type="scientific">Cryobacterium zongtaii</name>
    <dbReference type="NCBI Taxonomy" id="1259217"/>
    <lineage>
        <taxon>Bacteria</taxon>
        <taxon>Bacillati</taxon>
        <taxon>Actinomycetota</taxon>
        <taxon>Actinomycetes</taxon>
        <taxon>Micrococcales</taxon>
        <taxon>Microbacteriaceae</taxon>
        <taxon>Cryobacterium</taxon>
    </lineage>
</organism>
<evidence type="ECO:0008006" key="4">
    <source>
        <dbReference type="Google" id="ProtNLM"/>
    </source>
</evidence>
<gene>
    <name evidence="2" type="ORF">C3B61_00750</name>
</gene>
<dbReference type="EMBL" id="PPXD01000001">
    <property type="protein sequence ID" value="POH70180.1"/>
    <property type="molecule type" value="Genomic_DNA"/>
</dbReference>
<sequence>MTTTPSGTLDILAALSSHSGLILASDASRVGLQRELRQEFDRHTVIRLRRGVYVLTAEWDALGADERYLRRIHAHAAVAETPAVYSHYSAAAIWGLPVVGARPTEIHLATPAATGGRSRRGIVRHPQEHNLEVIEHAGLRVTSVPTTAVALARVLRFGQAVAVMDKAIHEPRDGDALATRHDLDRAFAQLGRVPGRAAAGRALEFASPLSGSTGESISRAGIFLLGFLLPELQTPHWDRDGLIGFSDFFWRGIGRVGEFDGHGKYLRDEFTHGRTAADIVIAEKVREDRLRALGLGVFRWDWPIATSLEALGDLLTRNGIPRAPRAPRAHRRAPNTASPHPVWRGAPATAGAPGHRRCGAPQRMRRTRRPRRPIHGRGLSSSRCPAPPTAPGRRIRRQAGSARPARRRPA</sequence>
<dbReference type="RefSeq" id="WP_103459178.1">
    <property type="nucleotide sequence ID" value="NZ_PPXD01000001.1"/>
</dbReference>
<evidence type="ECO:0000256" key="1">
    <source>
        <dbReference type="SAM" id="MobiDB-lite"/>
    </source>
</evidence>
<evidence type="ECO:0000313" key="3">
    <source>
        <dbReference type="Proteomes" id="UP000237340"/>
    </source>
</evidence>
<accession>A0A2S3ZMN2</accession>
<proteinExistence type="predicted"/>